<evidence type="ECO:0000313" key="6">
    <source>
        <dbReference type="Proteomes" id="UP000613066"/>
    </source>
</evidence>
<reference evidence="5" key="1">
    <citation type="submission" date="2019-09" db="EMBL/GenBank/DDBJ databases">
        <title>Bird 10,000 Genomes (B10K) Project - Family phase.</title>
        <authorList>
            <person name="Zhang G."/>
        </authorList>
    </citation>
    <scope>NUCLEOTIDE SEQUENCE</scope>
    <source>
        <strain evidence="5">B10K-DU-001-08</strain>
        <tissue evidence="5">Muscle</tissue>
    </source>
</reference>
<dbReference type="InterPro" id="IPR036860">
    <property type="entry name" value="SH2_dom_sf"/>
</dbReference>
<feature type="non-terminal residue" evidence="5">
    <location>
        <position position="301"/>
    </location>
</feature>
<dbReference type="GO" id="GO:0005737">
    <property type="term" value="C:cytoplasm"/>
    <property type="evidence" value="ECO:0007669"/>
    <property type="project" value="TreeGrafter"/>
</dbReference>
<dbReference type="EMBL" id="WBMW01004835">
    <property type="protein sequence ID" value="NXC48166.1"/>
    <property type="molecule type" value="Genomic_DNA"/>
</dbReference>
<dbReference type="AlphaFoldDB" id="A0A851P1G0"/>
<dbReference type="Proteomes" id="UP000613066">
    <property type="component" value="Unassembled WGS sequence"/>
</dbReference>
<dbReference type="SUPFAM" id="SSF55550">
    <property type="entry name" value="SH2 domain"/>
    <property type="match status" value="1"/>
</dbReference>
<feature type="domain" description="SH2" evidence="4">
    <location>
        <begin position="93"/>
        <end position="184"/>
    </location>
</feature>
<accession>A0A851P1G0</accession>
<dbReference type="PRINTS" id="PR00401">
    <property type="entry name" value="SH2DOMAIN"/>
</dbReference>
<dbReference type="PROSITE" id="PS50001">
    <property type="entry name" value="SH2"/>
    <property type="match status" value="1"/>
</dbReference>
<evidence type="ECO:0000256" key="2">
    <source>
        <dbReference type="PROSITE-ProRule" id="PRU00191"/>
    </source>
</evidence>
<evidence type="ECO:0000313" key="5">
    <source>
        <dbReference type="EMBL" id="NXC48166.1"/>
    </source>
</evidence>
<dbReference type="PANTHER" id="PTHR14388:SF9">
    <property type="entry name" value="SH2 DOMAIN-CONTAINING PROTEIN 2A"/>
    <property type="match status" value="1"/>
</dbReference>
<gene>
    <name evidence="5" type="primary">Sh2d2a</name>
    <name evidence="5" type="ORF">PENPIL_R04437</name>
</gene>
<feature type="region of interest" description="Disordered" evidence="3">
    <location>
        <begin position="16"/>
        <end position="58"/>
    </location>
</feature>
<feature type="non-terminal residue" evidence="5">
    <location>
        <position position="1"/>
    </location>
</feature>
<organism evidence="5 6">
    <name type="scientific">Penelope pileata</name>
    <dbReference type="NCBI Taxonomy" id="1118817"/>
    <lineage>
        <taxon>Eukaryota</taxon>
        <taxon>Metazoa</taxon>
        <taxon>Chordata</taxon>
        <taxon>Craniata</taxon>
        <taxon>Vertebrata</taxon>
        <taxon>Euteleostomi</taxon>
        <taxon>Archelosauria</taxon>
        <taxon>Archosauria</taxon>
        <taxon>Dinosauria</taxon>
        <taxon>Saurischia</taxon>
        <taxon>Theropoda</taxon>
        <taxon>Coelurosauria</taxon>
        <taxon>Aves</taxon>
        <taxon>Neognathae</taxon>
        <taxon>Galloanserae</taxon>
        <taxon>Galliformes</taxon>
        <taxon>Cracidae</taxon>
        <taxon>Penelope</taxon>
    </lineage>
</organism>
<name>A0A851P1G0_9GALL</name>
<dbReference type="Pfam" id="PF00017">
    <property type="entry name" value="SH2"/>
    <property type="match status" value="1"/>
</dbReference>
<evidence type="ECO:0000256" key="1">
    <source>
        <dbReference type="ARBA" id="ARBA00022999"/>
    </source>
</evidence>
<evidence type="ECO:0000256" key="3">
    <source>
        <dbReference type="SAM" id="MobiDB-lite"/>
    </source>
</evidence>
<dbReference type="OrthoDB" id="67310at2759"/>
<comment type="caution">
    <text evidence="5">The sequence shown here is derived from an EMBL/GenBank/DDBJ whole genome shotgun (WGS) entry which is preliminary data.</text>
</comment>
<evidence type="ECO:0000259" key="4">
    <source>
        <dbReference type="PROSITE" id="PS50001"/>
    </source>
</evidence>
<dbReference type="PANTHER" id="PTHR14388">
    <property type="entry name" value="T CELL-SPECIFIC ADAPTER PROTEIN TSAD"/>
    <property type="match status" value="1"/>
</dbReference>
<proteinExistence type="predicted"/>
<dbReference type="FunFam" id="3.30.505.10:FF:000103">
    <property type="entry name" value="Si:ch73-109i22.2"/>
    <property type="match status" value="1"/>
</dbReference>
<feature type="region of interest" description="Disordered" evidence="3">
    <location>
        <begin position="268"/>
        <end position="301"/>
    </location>
</feature>
<keyword evidence="1 2" id="KW-0727">SH2 domain</keyword>
<dbReference type="SMART" id="SM00252">
    <property type="entry name" value="SH2"/>
    <property type="match status" value="1"/>
</dbReference>
<dbReference type="InterPro" id="IPR000980">
    <property type="entry name" value="SH2"/>
</dbReference>
<dbReference type="Gene3D" id="3.30.505.10">
    <property type="entry name" value="SH2 domain"/>
    <property type="match status" value="1"/>
</dbReference>
<sequence length="301" mass="33119">GGSMDDTHPLFITFKPVAEGTSTQPGHGTTLLHPQRAEQPPGQHHAQGGGSQLLPTAPQVPRGALATLRARTQLWFEQTQAPRLRAEGELPAWFHGFISRRETEQLLQDEPPGCFLVRFSESTVGFVLSYRGRDRCRHFVLDQLPDGRYVILGEHSAHPELPQLLQHYSHAPIPPYNELLTVPYRQPPGRGSPSCRVPGNPAAYSTVAKRGPGARQGAKSCPQGGSGEVKEELGAWRCFQGRAQPEAAPTEPPDAKYQQLLRFHTYADPQEGTARREEPIPFYAMGRGSSPSPEENVYAEV</sequence>
<keyword evidence="6" id="KW-1185">Reference proteome</keyword>
<protein>
    <submittedName>
        <fullName evidence="5">SH22A protein</fullName>
    </submittedName>
</protein>